<organism evidence="3 4">
    <name type="scientific">Strongyloides papillosus</name>
    <name type="common">Intestinal threadworm</name>
    <dbReference type="NCBI Taxonomy" id="174720"/>
    <lineage>
        <taxon>Eukaryota</taxon>
        <taxon>Metazoa</taxon>
        <taxon>Ecdysozoa</taxon>
        <taxon>Nematoda</taxon>
        <taxon>Chromadorea</taxon>
        <taxon>Rhabditida</taxon>
        <taxon>Tylenchina</taxon>
        <taxon>Panagrolaimomorpha</taxon>
        <taxon>Strongyloidoidea</taxon>
        <taxon>Strongyloididae</taxon>
        <taxon>Strongyloides</taxon>
    </lineage>
</organism>
<dbReference type="STRING" id="174720.A0A0N5C1Z4"/>
<dbReference type="InterPro" id="IPR000210">
    <property type="entry name" value="BTB/POZ_dom"/>
</dbReference>
<dbReference type="SMART" id="SM00225">
    <property type="entry name" value="BTB"/>
    <property type="match status" value="1"/>
</dbReference>
<evidence type="ECO:0000313" key="3">
    <source>
        <dbReference type="Proteomes" id="UP000046392"/>
    </source>
</evidence>
<reference evidence="4" key="1">
    <citation type="submission" date="2017-02" db="UniProtKB">
        <authorList>
            <consortium name="WormBaseParasite"/>
        </authorList>
    </citation>
    <scope>IDENTIFICATION</scope>
</reference>
<dbReference type="GO" id="GO:0030163">
    <property type="term" value="P:protein catabolic process"/>
    <property type="evidence" value="ECO:0007669"/>
    <property type="project" value="UniProtKB-ARBA"/>
</dbReference>
<dbReference type="PANTHER" id="PTHR24413">
    <property type="entry name" value="SPECKLE-TYPE POZ PROTEIN"/>
    <property type="match status" value="1"/>
</dbReference>
<dbReference type="InterPro" id="IPR002083">
    <property type="entry name" value="MATH/TRAF_dom"/>
</dbReference>
<dbReference type="SUPFAM" id="SSF54695">
    <property type="entry name" value="POZ domain"/>
    <property type="match status" value="1"/>
</dbReference>
<dbReference type="WBParaSite" id="SPAL_0001201200.1">
    <property type="protein sequence ID" value="SPAL_0001201200.1"/>
    <property type="gene ID" value="SPAL_0001201200"/>
</dbReference>
<proteinExistence type="predicted"/>
<dbReference type="Gene3D" id="2.60.210.10">
    <property type="entry name" value="Apoptosis, Tumor Necrosis Factor Receptor Associated Protein 2, Chain A"/>
    <property type="match status" value="1"/>
</dbReference>
<keyword evidence="3" id="KW-1185">Reference proteome</keyword>
<dbReference type="PROSITE" id="PS50097">
    <property type="entry name" value="BTB"/>
    <property type="match status" value="1"/>
</dbReference>
<dbReference type="Gene3D" id="1.25.40.420">
    <property type="match status" value="1"/>
</dbReference>
<dbReference type="Pfam" id="PF22486">
    <property type="entry name" value="MATH_2"/>
    <property type="match status" value="1"/>
</dbReference>
<dbReference type="Proteomes" id="UP000046392">
    <property type="component" value="Unplaced"/>
</dbReference>
<dbReference type="Gene3D" id="3.30.710.10">
    <property type="entry name" value="Potassium Channel Kv1.1, Chain A"/>
    <property type="match status" value="1"/>
</dbReference>
<evidence type="ECO:0000313" key="4">
    <source>
        <dbReference type="WBParaSite" id="SPAL_0001201200.1"/>
    </source>
</evidence>
<feature type="domain" description="MATH" evidence="2">
    <location>
        <begin position="1"/>
        <end position="90"/>
    </location>
</feature>
<feature type="domain" description="BTB" evidence="1">
    <location>
        <begin position="129"/>
        <end position="196"/>
    </location>
</feature>
<evidence type="ECO:0000259" key="2">
    <source>
        <dbReference type="PROSITE" id="PS50144"/>
    </source>
</evidence>
<dbReference type="InterPro" id="IPR008974">
    <property type="entry name" value="TRAF-like"/>
</dbReference>
<dbReference type="AlphaFoldDB" id="A0A0N5C1Z4"/>
<protein>
    <submittedName>
        <fullName evidence="4">Speckle-type POZ protein (inferred by orthology to a human protein)</fullName>
    </submittedName>
</protein>
<dbReference type="Pfam" id="PF00651">
    <property type="entry name" value="BTB"/>
    <property type="match status" value="1"/>
</dbReference>
<dbReference type="PROSITE" id="PS50144">
    <property type="entry name" value="MATH"/>
    <property type="match status" value="1"/>
</dbReference>
<accession>A0A0N5C1Z4</accession>
<dbReference type="SUPFAM" id="SSF49599">
    <property type="entry name" value="TRAF domain-like"/>
    <property type="match status" value="1"/>
</dbReference>
<evidence type="ECO:0000259" key="1">
    <source>
        <dbReference type="PROSITE" id="PS50097"/>
    </source>
</evidence>
<name>A0A0N5C1Z4_STREA</name>
<dbReference type="InterPro" id="IPR011333">
    <property type="entry name" value="SKP1/BTB/POZ_sf"/>
</dbReference>
<sequence>MYPKGYGAEDKDYISLYLNIDVIDNVDVTTMWNFYILNQEGEKEYVQFSNSVFNKASSFRGYRKFFKRDLLLDIEKKILVNDTLVLGCSVFYFCSDENTVNTSTINNINEPLNTLLNDFSNLFESSKFADCIIKVGDSIIDVHKCILASRSEVFDSKLKAKNYESDQNIIEIKEFSLEAVKEMIKYLYTGKLPNIDEMALEMLAIGDKYKLKQLKSEAEESLIRSLNIDNVCDYIVQSDLYSTESLQEWCLRFIYLNPKDVEKRVEWEKVVTNHPLLVSKLFFLCC</sequence>